<dbReference type="Pfam" id="PF13715">
    <property type="entry name" value="CarbopepD_reg_2"/>
    <property type="match status" value="1"/>
</dbReference>
<protein>
    <submittedName>
        <fullName evidence="1">Carboxypeptidase-like regulatory domain-containing protein</fullName>
    </submittedName>
</protein>
<evidence type="ECO:0000313" key="1">
    <source>
        <dbReference type="EMBL" id="MEL4454693.1"/>
    </source>
</evidence>
<dbReference type="RefSeq" id="WP_342158297.1">
    <property type="nucleotide sequence ID" value="NZ_JBCDNA010000001.1"/>
</dbReference>
<comment type="caution">
    <text evidence="1">The sequence shown here is derived from an EMBL/GenBank/DDBJ whole genome shotgun (WGS) entry which is preliminary data.</text>
</comment>
<sequence>MQKIVCTFFLIFLGYAVNSQEITVKQRDTVSRDTPIISDIDENVHSLKGRIISITDKEPLQSAHVVNLNSVEGTITNSNGQFEIPATANDTIFISYIGFQSIKLKITNDLLKGNELEIAIHEKVVNIEEVTVKSHKLIGVLVVDAKNVPQDSYSRIHINGLPQAYERGNSYNRNYNSGLGAIFNPVDFWYNKFGKKPKEMARLRKLKEGDQMRDMMEQKYSREIMMDYLDMSRKELNDLLSECNYSSRFIDKASDLQIIEAVIECYENYRALQKGQVKKDIIRINDTN</sequence>
<proteinExistence type="predicted"/>
<gene>
    <name evidence="1" type="ORF">AABB81_02205</name>
</gene>
<evidence type="ECO:0000313" key="2">
    <source>
        <dbReference type="Proteomes" id="UP001474120"/>
    </source>
</evidence>
<dbReference type="Proteomes" id="UP001474120">
    <property type="component" value="Unassembled WGS sequence"/>
</dbReference>
<name>A0ABU9KXY3_9FLAO</name>
<dbReference type="EMBL" id="JBCDNA010000001">
    <property type="protein sequence ID" value="MEL4454693.1"/>
    <property type="molecule type" value="Genomic_DNA"/>
</dbReference>
<accession>A0ABU9KXY3</accession>
<keyword evidence="2" id="KW-1185">Reference proteome</keyword>
<dbReference type="SUPFAM" id="SSF49464">
    <property type="entry name" value="Carboxypeptidase regulatory domain-like"/>
    <property type="match status" value="1"/>
</dbReference>
<dbReference type="InterPro" id="IPR008969">
    <property type="entry name" value="CarboxyPept-like_regulatory"/>
</dbReference>
<reference evidence="1 2" key="1">
    <citation type="submission" date="2024-04" db="EMBL/GenBank/DDBJ databases">
        <title>whole genome sequencing of Lutimonas vermicola strain IMCC1616.</title>
        <authorList>
            <person name="Bae S.S."/>
        </authorList>
    </citation>
    <scope>NUCLEOTIDE SEQUENCE [LARGE SCALE GENOMIC DNA]</scope>
    <source>
        <strain evidence="1 2">IMCC1616</strain>
    </source>
</reference>
<organism evidence="1 2">
    <name type="scientific">Lutimonas vermicola</name>
    <dbReference type="NCBI Taxonomy" id="414288"/>
    <lineage>
        <taxon>Bacteria</taxon>
        <taxon>Pseudomonadati</taxon>
        <taxon>Bacteroidota</taxon>
        <taxon>Flavobacteriia</taxon>
        <taxon>Flavobacteriales</taxon>
        <taxon>Flavobacteriaceae</taxon>
        <taxon>Lutimonas</taxon>
    </lineage>
</organism>